<dbReference type="InterPro" id="IPR053137">
    <property type="entry name" value="NLR-like"/>
</dbReference>
<dbReference type="Gene3D" id="3.40.50.1580">
    <property type="entry name" value="Nucleoside phosphorylase domain"/>
    <property type="match status" value="1"/>
</dbReference>
<keyword evidence="2" id="KW-1185">Reference proteome</keyword>
<evidence type="ECO:0000313" key="1">
    <source>
        <dbReference type="EMBL" id="CAI6097707.1"/>
    </source>
</evidence>
<name>A0AA35MIH6_9HYPO</name>
<comment type="caution">
    <text evidence="1">The sequence shown here is derived from an EMBL/GenBank/DDBJ whole genome shotgun (WGS) entry which is preliminary data.</text>
</comment>
<reference evidence="1" key="1">
    <citation type="submission" date="2023-01" db="EMBL/GenBank/DDBJ databases">
        <authorList>
            <person name="Piombo E."/>
        </authorList>
    </citation>
    <scope>NUCLEOTIDE SEQUENCE</scope>
</reference>
<proteinExistence type="predicted"/>
<dbReference type="SUPFAM" id="SSF53167">
    <property type="entry name" value="Purine and uridine phosphorylases"/>
    <property type="match status" value="1"/>
</dbReference>
<dbReference type="EMBL" id="CABFNP030001295">
    <property type="protein sequence ID" value="CAI6097707.1"/>
    <property type="molecule type" value="Genomic_DNA"/>
</dbReference>
<sequence>MKRGHSGSEDGDRADLSRLSKRLKFFESQSGEKTIHGKDEYDVAWVCALHIEMGAARAMLDETHDPLPSMENDTNSYVLGRIQAHNVVIACLPNVEYGTNNAAHVASNLKRTFPSIKYWLMVGVGGADPSRQDIRLGDVIVATRVMQYDYGKIVKGEFKNHSNTEIA</sequence>
<dbReference type="PANTHER" id="PTHR46082">
    <property type="entry name" value="ATP/GTP-BINDING PROTEIN-RELATED"/>
    <property type="match status" value="1"/>
</dbReference>
<dbReference type="Proteomes" id="UP001160390">
    <property type="component" value="Unassembled WGS sequence"/>
</dbReference>
<protein>
    <recommendedName>
        <fullName evidence="3">Nucleoside phosphorylase domain-containing protein</fullName>
    </recommendedName>
</protein>
<dbReference type="AlphaFoldDB" id="A0AA35MIH6"/>
<organism evidence="1 2">
    <name type="scientific">Clonostachys chloroleuca</name>
    <dbReference type="NCBI Taxonomy" id="1926264"/>
    <lineage>
        <taxon>Eukaryota</taxon>
        <taxon>Fungi</taxon>
        <taxon>Dikarya</taxon>
        <taxon>Ascomycota</taxon>
        <taxon>Pezizomycotina</taxon>
        <taxon>Sordariomycetes</taxon>
        <taxon>Hypocreomycetidae</taxon>
        <taxon>Hypocreales</taxon>
        <taxon>Bionectriaceae</taxon>
        <taxon>Clonostachys</taxon>
    </lineage>
</organism>
<evidence type="ECO:0008006" key="3">
    <source>
        <dbReference type="Google" id="ProtNLM"/>
    </source>
</evidence>
<dbReference type="PANTHER" id="PTHR46082:SF11">
    <property type="entry name" value="AAA+ ATPASE DOMAIN-CONTAINING PROTEIN-RELATED"/>
    <property type="match status" value="1"/>
</dbReference>
<dbReference type="GO" id="GO:0003824">
    <property type="term" value="F:catalytic activity"/>
    <property type="evidence" value="ECO:0007669"/>
    <property type="project" value="InterPro"/>
</dbReference>
<evidence type="ECO:0000313" key="2">
    <source>
        <dbReference type="Proteomes" id="UP001160390"/>
    </source>
</evidence>
<accession>A0AA35MIH6</accession>
<gene>
    <name evidence="1" type="ORF">CCHLO57077_00015554</name>
</gene>
<dbReference type="GO" id="GO:0009116">
    <property type="term" value="P:nucleoside metabolic process"/>
    <property type="evidence" value="ECO:0007669"/>
    <property type="project" value="InterPro"/>
</dbReference>
<dbReference type="InterPro" id="IPR035994">
    <property type="entry name" value="Nucleoside_phosphorylase_sf"/>
</dbReference>